<protein>
    <submittedName>
        <fullName evidence="2">Uncharacterized protein</fullName>
    </submittedName>
</protein>
<organism evidence="2 3">
    <name type="scientific">Turnera subulata</name>
    <dbReference type="NCBI Taxonomy" id="218843"/>
    <lineage>
        <taxon>Eukaryota</taxon>
        <taxon>Viridiplantae</taxon>
        <taxon>Streptophyta</taxon>
        <taxon>Embryophyta</taxon>
        <taxon>Tracheophyta</taxon>
        <taxon>Spermatophyta</taxon>
        <taxon>Magnoliopsida</taxon>
        <taxon>eudicotyledons</taxon>
        <taxon>Gunneridae</taxon>
        <taxon>Pentapetalae</taxon>
        <taxon>rosids</taxon>
        <taxon>fabids</taxon>
        <taxon>Malpighiales</taxon>
        <taxon>Passifloraceae</taxon>
        <taxon>Turnera</taxon>
    </lineage>
</organism>
<comment type="caution">
    <text evidence="2">The sequence shown here is derived from an EMBL/GenBank/DDBJ whole genome shotgun (WGS) entry which is preliminary data.</text>
</comment>
<evidence type="ECO:0000313" key="2">
    <source>
        <dbReference type="EMBL" id="KAJ4824285.1"/>
    </source>
</evidence>
<evidence type="ECO:0000256" key="1">
    <source>
        <dbReference type="SAM" id="MobiDB-lite"/>
    </source>
</evidence>
<name>A0A9Q0F548_9ROSI</name>
<gene>
    <name evidence="2" type="ORF">Tsubulata_021987</name>
</gene>
<feature type="non-terminal residue" evidence="2">
    <location>
        <position position="1"/>
    </location>
</feature>
<accession>A0A9Q0F548</accession>
<dbReference type="Proteomes" id="UP001141552">
    <property type="component" value="Unassembled WGS sequence"/>
</dbReference>
<proteinExistence type="predicted"/>
<feature type="compositionally biased region" description="Polar residues" evidence="1">
    <location>
        <begin position="63"/>
        <end position="77"/>
    </location>
</feature>
<dbReference type="EMBL" id="JAKUCV010007225">
    <property type="protein sequence ID" value="KAJ4824285.1"/>
    <property type="molecule type" value="Genomic_DNA"/>
</dbReference>
<feature type="region of interest" description="Disordered" evidence="1">
    <location>
        <begin position="61"/>
        <end position="88"/>
    </location>
</feature>
<reference evidence="2" key="1">
    <citation type="submission" date="2022-02" db="EMBL/GenBank/DDBJ databases">
        <authorList>
            <person name="Henning P.M."/>
            <person name="McCubbin A.G."/>
            <person name="Shore J.S."/>
        </authorList>
    </citation>
    <scope>NUCLEOTIDE SEQUENCE</scope>
    <source>
        <strain evidence="2">F60SS</strain>
        <tissue evidence="2">Leaves</tissue>
    </source>
</reference>
<keyword evidence="3" id="KW-1185">Reference proteome</keyword>
<reference evidence="2" key="2">
    <citation type="journal article" date="2023" name="Plants (Basel)">
        <title>Annotation of the Turnera subulata (Passifloraceae) Draft Genome Reveals the S-Locus Evolved after the Divergence of Turneroideae from Passifloroideae in a Stepwise Manner.</title>
        <authorList>
            <person name="Henning P.M."/>
            <person name="Roalson E.H."/>
            <person name="Mir W."/>
            <person name="McCubbin A.G."/>
            <person name="Shore J.S."/>
        </authorList>
    </citation>
    <scope>NUCLEOTIDE SEQUENCE</scope>
    <source>
        <strain evidence="2">F60SS</strain>
    </source>
</reference>
<evidence type="ECO:0000313" key="3">
    <source>
        <dbReference type="Proteomes" id="UP001141552"/>
    </source>
</evidence>
<sequence>KTSKLHSVQHFRNSFFVCLSRLVQKIKKLPATKSYHAKDSSCASCTKPVGVPISTKACRTAPPIQQQESTPMSTTPAASKPFLLSNKT</sequence>
<dbReference type="AlphaFoldDB" id="A0A9Q0F548"/>